<dbReference type="EC" id="4.3.1.7" evidence="1"/>
<dbReference type="EMBL" id="CP042469">
    <property type="protein sequence ID" value="QOX64058.1"/>
    <property type="molecule type" value="Genomic_DNA"/>
</dbReference>
<accession>A0ACD1ABS8</accession>
<protein>
    <submittedName>
        <fullName evidence="1">Ethanolamine ammonia-lyase subunit EutC</fullName>
        <ecNumber evidence="1">4.3.1.7</ecNumber>
    </submittedName>
</protein>
<reference evidence="1" key="1">
    <citation type="submission" date="2019-08" db="EMBL/GenBank/DDBJ databases">
        <title>Genome sequence of Clostridiales bacterium MT110.</title>
        <authorList>
            <person name="Cao J."/>
        </authorList>
    </citation>
    <scope>NUCLEOTIDE SEQUENCE</scope>
    <source>
        <strain evidence="1">MT110</strain>
    </source>
</reference>
<proteinExistence type="predicted"/>
<keyword evidence="2" id="KW-1185">Reference proteome</keyword>
<evidence type="ECO:0000313" key="2">
    <source>
        <dbReference type="Proteomes" id="UP000594014"/>
    </source>
</evidence>
<keyword evidence="1" id="KW-0456">Lyase</keyword>
<evidence type="ECO:0000313" key="1">
    <source>
        <dbReference type="EMBL" id="QOX64058.1"/>
    </source>
</evidence>
<dbReference type="Proteomes" id="UP000594014">
    <property type="component" value="Chromosome"/>
</dbReference>
<sequence length="313" mass="33528">MSMEDNIKLIVEQVLKEIAVTEAAGNGTSPGGAIASSWTSAASVSTPGATVLAGTSVYDDADAEDLSTVDLQTQLLVPDPKNKDLYLDMKQSTSARIGVWRAGPRPLTQTLLRFRADHAVAQDSVMGEIAEEDAAKYNMIYVKSECRDKDEYLTRPELGRVLDGDSIKKLEKECERKPQVQILVADGLSSKAMEANIPDLYPAMLQGLQSMGIRVGTPIMAKYARVGLMDSIGEVIKPDVCVNLIGERPGLGTAESMSAYIVYNPRAGVIESERTVLSNIHKGGTPAVEAGAHIAALIKKILDAKASGVNLER</sequence>
<name>A0ACD1ABS8_9FIRM</name>
<gene>
    <name evidence="1" type="primary">eutC</name>
    <name evidence="1" type="ORF">FRZ06_12290</name>
</gene>
<organism evidence="1 2">
    <name type="scientific">Anoxybacterium hadale</name>
    <dbReference type="NCBI Taxonomy" id="3408580"/>
    <lineage>
        <taxon>Bacteria</taxon>
        <taxon>Bacillati</taxon>
        <taxon>Bacillota</taxon>
        <taxon>Clostridia</taxon>
        <taxon>Peptostreptococcales</taxon>
        <taxon>Anaerovoracaceae</taxon>
        <taxon>Anoxybacterium</taxon>
    </lineage>
</organism>